<organism evidence="2 3">
    <name type="scientific">Solitalea longa</name>
    <dbReference type="NCBI Taxonomy" id="2079460"/>
    <lineage>
        <taxon>Bacteria</taxon>
        <taxon>Pseudomonadati</taxon>
        <taxon>Bacteroidota</taxon>
        <taxon>Sphingobacteriia</taxon>
        <taxon>Sphingobacteriales</taxon>
        <taxon>Sphingobacteriaceae</taxon>
        <taxon>Solitalea</taxon>
    </lineage>
</organism>
<comment type="caution">
    <text evidence="2">The sequence shown here is derived from an EMBL/GenBank/DDBJ whole genome shotgun (WGS) entry which is preliminary data.</text>
</comment>
<name>A0A2S5A8S0_9SPHI</name>
<feature type="transmembrane region" description="Helical" evidence="1">
    <location>
        <begin position="12"/>
        <end position="33"/>
    </location>
</feature>
<sequence>MNTDKFYHQLFACAAIYNIAWGIVVILFPNLLFDLLEIPPLNYPFLMSGIGMFVGVYGYGYWVVSREPLKYPQLVFIGLMGKVLGPIGWFYHVYLGDIPLRSMWINVFNDLVWIPFFVAYLIWVNNSLNENHQYEQTGIDN</sequence>
<dbReference type="Proteomes" id="UP000236893">
    <property type="component" value="Unassembled WGS sequence"/>
</dbReference>
<keyword evidence="1" id="KW-0472">Membrane</keyword>
<protein>
    <submittedName>
        <fullName evidence="2">Alkyl hydroperoxide reductase</fullName>
    </submittedName>
</protein>
<keyword evidence="3" id="KW-1185">Reference proteome</keyword>
<dbReference type="AlphaFoldDB" id="A0A2S5A8S0"/>
<dbReference type="RefSeq" id="WP_103787057.1">
    <property type="nucleotide sequence ID" value="NZ_PQVF01000001.1"/>
</dbReference>
<proteinExistence type="predicted"/>
<feature type="transmembrane region" description="Helical" evidence="1">
    <location>
        <begin position="71"/>
        <end position="91"/>
    </location>
</feature>
<feature type="transmembrane region" description="Helical" evidence="1">
    <location>
        <begin position="45"/>
        <end position="64"/>
    </location>
</feature>
<dbReference type="OrthoDB" id="1435090at2"/>
<accession>A0A2S5A8S0</accession>
<gene>
    <name evidence="2" type="ORF">C3K47_00175</name>
</gene>
<evidence type="ECO:0000313" key="3">
    <source>
        <dbReference type="Proteomes" id="UP000236893"/>
    </source>
</evidence>
<reference evidence="2 3" key="1">
    <citation type="submission" date="2018-01" db="EMBL/GenBank/DDBJ databases">
        <authorList>
            <person name="Gaut B.S."/>
            <person name="Morton B.R."/>
            <person name="Clegg M.T."/>
            <person name="Duvall M.R."/>
        </authorList>
    </citation>
    <scope>NUCLEOTIDE SEQUENCE [LARGE SCALE GENOMIC DNA]</scope>
    <source>
        <strain evidence="2 3">HR-AV</strain>
    </source>
</reference>
<evidence type="ECO:0000256" key="1">
    <source>
        <dbReference type="SAM" id="Phobius"/>
    </source>
</evidence>
<keyword evidence="1" id="KW-1133">Transmembrane helix</keyword>
<keyword evidence="1" id="KW-0812">Transmembrane</keyword>
<feature type="transmembrane region" description="Helical" evidence="1">
    <location>
        <begin position="103"/>
        <end position="123"/>
    </location>
</feature>
<evidence type="ECO:0000313" key="2">
    <source>
        <dbReference type="EMBL" id="POY38955.1"/>
    </source>
</evidence>
<dbReference type="EMBL" id="PQVF01000001">
    <property type="protein sequence ID" value="POY38955.1"/>
    <property type="molecule type" value="Genomic_DNA"/>
</dbReference>